<sequence>MNCFGFFYRSHNKGTLIEVDTSILDVPKEISIGHCVAKDMRMSAGIAVYFKNIYKRVGELMDQRKDVGTVAFLEENQRFIFYIITKELSYHKPSYDNISAALNELRDLIVEHHIKNLALPRIGCGLDGLDWAIVRGIIENVFQNVECTIMICNFTKHLSKESDNIFRVEHPTTIKIDKNIKNIENIIL</sequence>
<dbReference type="GO" id="GO:0140291">
    <property type="term" value="P:peptidyl-glutamate ADP-deribosylation"/>
    <property type="evidence" value="ECO:0007669"/>
    <property type="project" value="TreeGrafter"/>
</dbReference>
<dbReference type="CDD" id="cd02901">
    <property type="entry name" value="Macro_Poa1p-like"/>
    <property type="match status" value="1"/>
</dbReference>
<feature type="domain" description="Macro" evidence="1">
    <location>
        <begin position="1"/>
        <end position="188"/>
    </location>
</feature>
<dbReference type="OrthoDB" id="6629458at2759"/>
<name>A0A6G0VVL3_APHCR</name>
<dbReference type="InterPro" id="IPR002589">
    <property type="entry name" value="Macro_dom"/>
</dbReference>
<dbReference type="SMART" id="SM00506">
    <property type="entry name" value="A1pp"/>
    <property type="match status" value="1"/>
</dbReference>
<dbReference type="InterPro" id="IPR043472">
    <property type="entry name" value="Macro_dom-like"/>
</dbReference>
<comment type="caution">
    <text evidence="2">The sequence shown here is derived from an EMBL/GenBank/DDBJ whole genome shotgun (WGS) entry which is preliminary data.</text>
</comment>
<dbReference type="Gene3D" id="3.40.220.10">
    <property type="entry name" value="Leucine Aminopeptidase, subunit E, domain 1"/>
    <property type="match status" value="1"/>
</dbReference>
<dbReference type="SUPFAM" id="SSF52949">
    <property type="entry name" value="Macro domain-like"/>
    <property type="match status" value="1"/>
</dbReference>
<accession>A0A6G0VVL3</accession>
<evidence type="ECO:0000313" key="3">
    <source>
        <dbReference type="Proteomes" id="UP000478052"/>
    </source>
</evidence>
<reference evidence="2 3" key="1">
    <citation type="submission" date="2019-08" db="EMBL/GenBank/DDBJ databases">
        <title>Whole genome of Aphis craccivora.</title>
        <authorList>
            <person name="Voronova N.V."/>
            <person name="Shulinski R.S."/>
            <person name="Bandarenka Y.V."/>
            <person name="Zhorov D.G."/>
            <person name="Warner D."/>
        </authorList>
    </citation>
    <scope>NUCLEOTIDE SEQUENCE [LARGE SCALE GENOMIC DNA]</scope>
    <source>
        <strain evidence="2">180601</strain>
        <tissue evidence="2">Whole Body</tissue>
    </source>
</reference>
<dbReference type="Pfam" id="PF01661">
    <property type="entry name" value="Macro"/>
    <property type="match status" value="1"/>
</dbReference>
<gene>
    <name evidence="2" type="ORF">FWK35_00034167</name>
</gene>
<dbReference type="Proteomes" id="UP000478052">
    <property type="component" value="Unassembled WGS sequence"/>
</dbReference>
<dbReference type="PANTHER" id="PTHR12521:SF0">
    <property type="entry name" value="ADP-RIBOSE GLYCOHYDROLASE OARD1"/>
    <property type="match status" value="1"/>
</dbReference>
<evidence type="ECO:0000259" key="1">
    <source>
        <dbReference type="PROSITE" id="PS51154"/>
    </source>
</evidence>
<dbReference type="InterPro" id="IPR050892">
    <property type="entry name" value="ADP-ribose_metab_enzymes"/>
</dbReference>
<evidence type="ECO:0000313" key="2">
    <source>
        <dbReference type="EMBL" id="KAF0709813.1"/>
    </source>
</evidence>
<dbReference type="PROSITE" id="PS51154">
    <property type="entry name" value="MACRO"/>
    <property type="match status" value="1"/>
</dbReference>
<dbReference type="EMBL" id="VUJU01011828">
    <property type="protein sequence ID" value="KAF0709813.1"/>
    <property type="molecule type" value="Genomic_DNA"/>
</dbReference>
<proteinExistence type="predicted"/>
<dbReference type="AlphaFoldDB" id="A0A6G0VVL3"/>
<organism evidence="2 3">
    <name type="scientific">Aphis craccivora</name>
    <name type="common">Cowpea aphid</name>
    <dbReference type="NCBI Taxonomy" id="307492"/>
    <lineage>
        <taxon>Eukaryota</taxon>
        <taxon>Metazoa</taxon>
        <taxon>Ecdysozoa</taxon>
        <taxon>Arthropoda</taxon>
        <taxon>Hexapoda</taxon>
        <taxon>Insecta</taxon>
        <taxon>Pterygota</taxon>
        <taxon>Neoptera</taxon>
        <taxon>Paraneoptera</taxon>
        <taxon>Hemiptera</taxon>
        <taxon>Sternorrhyncha</taxon>
        <taxon>Aphidomorpha</taxon>
        <taxon>Aphidoidea</taxon>
        <taxon>Aphididae</taxon>
        <taxon>Aphidini</taxon>
        <taxon>Aphis</taxon>
        <taxon>Aphis</taxon>
    </lineage>
</organism>
<protein>
    <submittedName>
        <fullName evidence="2">Macro domain-containing protein</fullName>
    </submittedName>
</protein>
<keyword evidence="3" id="KW-1185">Reference proteome</keyword>
<dbReference type="PANTHER" id="PTHR12521">
    <property type="entry name" value="PROTEIN C6ORF130"/>
    <property type="match status" value="1"/>
</dbReference>